<keyword evidence="2" id="KW-0812">Transmembrane</keyword>
<comment type="caution">
    <text evidence="3">The sequence shown here is derived from an EMBL/GenBank/DDBJ whole genome shotgun (WGS) entry which is preliminary data.</text>
</comment>
<keyword evidence="2" id="KW-0472">Membrane</keyword>
<proteinExistence type="predicted"/>
<feature type="transmembrane region" description="Helical" evidence="2">
    <location>
        <begin position="454"/>
        <end position="474"/>
    </location>
</feature>
<reference evidence="3" key="1">
    <citation type="journal article" date="2020" name="BMC Genomics">
        <title>Correction to: Identification and distribution of gene clusters required for synthesis of sphingolipid metabolism inhibitors in diverse species of the filamentous fungus Fusarium.</title>
        <authorList>
            <person name="Kim H.S."/>
            <person name="Lohmar J.M."/>
            <person name="Busman M."/>
            <person name="Brown D.W."/>
            <person name="Naumann T.A."/>
            <person name="Divon H.H."/>
            <person name="Lysoe E."/>
            <person name="Uhlig S."/>
            <person name="Proctor R.H."/>
        </authorList>
    </citation>
    <scope>NUCLEOTIDE SEQUENCE</scope>
    <source>
        <strain evidence="3">NRRL 22465</strain>
    </source>
</reference>
<reference evidence="3" key="2">
    <citation type="submission" date="2020-05" db="EMBL/GenBank/DDBJ databases">
        <authorList>
            <person name="Kim H.-S."/>
            <person name="Proctor R.H."/>
            <person name="Brown D.W."/>
        </authorList>
    </citation>
    <scope>NUCLEOTIDE SEQUENCE</scope>
    <source>
        <strain evidence="3">NRRL 22465</strain>
    </source>
</reference>
<evidence type="ECO:0000256" key="1">
    <source>
        <dbReference type="SAM" id="MobiDB-lite"/>
    </source>
</evidence>
<evidence type="ECO:0000313" key="3">
    <source>
        <dbReference type="EMBL" id="KAF4967794.1"/>
    </source>
</evidence>
<name>A0A8H4U1J1_9HYPO</name>
<dbReference type="OrthoDB" id="5353066at2759"/>
<sequence>MQQEYHDSLAKGTGSSVADVSDVSARELHPHEYGSTEKIVRHPHHEAGFGSYRVRNDKQTNVPVLVPQFGGRGPGLFAHNATREFVKPSPRTPVSSTRFSNMFRKDGTGQLPNRQGAISCMLNGRDSYETLGSDANPPKSRMNQEPSTVDRYFRWSRIRKNLGREPPETPLTILDQPLYRRGLRELDEATKPSHVPHDDFLSKIPRLPFPLISLPEAAMLQYFKRERGEEDHTDPAGSFALKGRSSTISTANSSGLAQTPSPTRLHFSTGSPGQSLPRPARAHCPSRANLFRRRDSSERISEMLVSSSAILDTPPPTDPRLGTGSGWYRGLHQDFTTFYGGLPRLRGFSSSTRDRRGGTLRAGYLPNDGSLFTQSEADLIDAAREDIRIRRRLAAVEDDGEKMIFMGIMILTLLFPFIGLLALWGKFDSTVSWYTHGEMHSLTKDQRGTLKQQLLVEAVVYPVLIITLSVYYSLHA</sequence>
<dbReference type="EMBL" id="JABEYC010001202">
    <property type="protein sequence ID" value="KAF4967794.1"/>
    <property type="molecule type" value="Genomic_DNA"/>
</dbReference>
<evidence type="ECO:0000256" key="2">
    <source>
        <dbReference type="SAM" id="Phobius"/>
    </source>
</evidence>
<protein>
    <submittedName>
        <fullName evidence="3">Uncharacterized protein</fullName>
    </submittedName>
</protein>
<organism evidence="3 4">
    <name type="scientific">Fusarium zealandicum</name>
    <dbReference type="NCBI Taxonomy" id="1053134"/>
    <lineage>
        <taxon>Eukaryota</taxon>
        <taxon>Fungi</taxon>
        <taxon>Dikarya</taxon>
        <taxon>Ascomycota</taxon>
        <taxon>Pezizomycotina</taxon>
        <taxon>Sordariomycetes</taxon>
        <taxon>Hypocreomycetidae</taxon>
        <taxon>Hypocreales</taxon>
        <taxon>Nectriaceae</taxon>
        <taxon>Fusarium</taxon>
        <taxon>Fusarium staphyleae species complex</taxon>
    </lineage>
</organism>
<dbReference type="Proteomes" id="UP000635477">
    <property type="component" value="Unassembled WGS sequence"/>
</dbReference>
<keyword evidence="4" id="KW-1185">Reference proteome</keyword>
<dbReference type="AlphaFoldDB" id="A0A8H4U1J1"/>
<feature type="region of interest" description="Disordered" evidence="1">
    <location>
        <begin position="87"/>
        <end position="114"/>
    </location>
</feature>
<evidence type="ECO:0000313" key="4">
    <source>
        <dbReference type="Proteomes" id="UP000635477"/>
    </source>
</evidence>
<gene>
    <name evidence="3" type="ORF">FZEAL_10486</name>
</gene>
<feature type="region of interest" description="Disordered" evidence="1">
    <location>
        <begin position="227"/>
        <end position="292"/>
    </location>
</feature>
<feature type="region of interest" description="Disordered" evidence="1">
    <location>
        <begin position="1"/>
        <end position="23"/>
    </location>
</feature>
<accession>A0A8H4U1J1</accession>
<feature type="compositionally biased region" description="Polar residues" evidence="1">
    <location>
        <begin position="244"/>
        <end position="274"/>
    </location>
</feature>
<feature type="transmembrane region" description="Helical" evidence="2">
    <location>
        <begin position="403"/>
        <end position="424"/>
    </location>
</feature>
<keyword evidence="2" id="KW-1133">Transmembrane helix</keyword>